<accession>A0A067LW46</accession>
<proteinExistence type="predicted"/>
<protein>
    <submittedName>
        <fullName evidence="1">Uncharacterized protein</fullName>
    </submittedName>
</protein>
<dbReference type="AlphaFoldDB" id="A0A067LW46"/>
<dbReference type="InParanoid" id="A0A067LW46"/>
<name>A0A067LW46_BOTB1</name>
<dbReference type="EMBL" id="KL198133">
    <property type="protein sequence ID" value="KDQ06510.1"/>
    <property type="molecule type" value="Genomic_DNA"/>
</dbReference>
<reference evidence="2" key="1">
    <citation type="journal article" date="2014" name="Proc. Natl. Acad. Sci. U.S.A.">
        <title>Extensive sampling of basidiomycete genomes demonstrates inadequacy of the white-rot/brown-rot paradigm for wood decay fungi.</title>
        <authorList>
            <person name="Riley R."/>
            <person name="Salamov A.A."/>
            <person name="Brown D.W."/>
            <person name="Nagy L.G."/>
            <person name="Floudas D."/>
            <person name="Held B.W."/>
            <person name="Levasseur A."/>
            <person name="Lombard V."/>
            <person name="Morin E."/>
            <person name="Otillar R."/>
            <person name="Lindquist E.A."/>
            <person name="Sun H."/>
            <person name="LaButti K.M."/>
            <person name="Schmutz J."/>
            <person name="Jabbour D."/>
            <person name="Luo H."/>
            <person name="Baker S.E."/>
            <person name="Pisabarro A.G."/>
            <person name="Walton J.D."/>
            <person name="Blanchette R.A."/>
            <person name="Henrissat B."/>
            <person name="Martin F."/>
            <person name="Cullen D."/>
            <person name="Hibbett D.S."/>
            <person name="Grigoriev I.V."/>
        </authorList>
    </citation>
    <scope>NUCLEOTIDE SEQUENCE [LARGE SCALE GENOMIC DNA]</scope>
    <source>
        <strain evidence="2">FD-172 SS1</strain>
    </source>
</reference>
<sequence length="253" mass="28962">MEAVNGLAARMARLPISQELLERTNTKKTATLSHYLQKCALASRCIRALQGATAHPFTGFTESMRTFRVKHIVTLPPRSVAYEYPQDMETWMAQFSSWLSDANMILLDTQKRDQLIEMAKERTAKEGRLEHPYCECTLIAWQDQHWFEGALHSYIGTSTESCLFCILYLGAYRNFWYSRIQMRGWLGAPWKIPTSWVFISLDDDTVHDAAAGAFFQGLICATTGELARKRMAKMKPLYPWFAPAWKDASVTQT</sequence>
<evidence type="ECO:0000313" key="1">
    <source>
        <dbReference type="EMBL" id="KDQ06510.1"/>
    </source>
</evidence>
<dbReference type="Proteomes" id="UP000027195">
    <property type="component" value="Unassembled WGS sequence"/>
</dbReference>
<keyword evidence="2" id="KW-1185">Reference proteome</keyword>
<organism evidence="1 2">
    <name type="scientific">Botryobasidium botryosum (strain FD-172 SS1)</name>
    <dbReference type="NCBI Taxonomy" id="930990"/>
    <lineage>
        <taxon>Eukaryota</taxon>
        <taxon>Fungi</taxon>
        <taxon>Dikarya</taxon>
        <taxon>Basidiomycota</taxon>
        <taxon>Agaricomycotina</taxon>
        <taxon>Agaricomycetes</taxon>
        <taxon>Cantharellales</taxon>
        <taxon>Botryobasidiaceae</taxon>
        <taxon>Botryobasidium</taxon>
    </lineage>
</organism>
<dbReference type="HOGENOM" id="CLU_949921_0_0_1"/>
<evidence type="ECO:0000313" key="2">
    <source>
        <dbReference type="Proteomes" id="UP000027195"/>
    </source>
</evidence>
<gene>
    <name evidence="1" type="ORF">BOTBODRAFT_39546</name>
</gene>